<dbReference type="EMBL" id="BLLK01000029">
    <property type="protein sequence ID" value="GFH48991.1"/>
    <property type="molecule type" value="Genomic_DNA"/>
</dbReference>
<name>A0AAD3H3J7_9STRA</name>
<dbReference type="Proteomes" id="UP001054902">
    <property type="component" value="Unassembled WGS sequence"/>
</dbReference>
<organism evidence="1 2">
    <name type="scientific">Chaetoceros tenuissimus</name>
    <dbReference type="NCBI Taxonomy" id="426638"/>
    <lineage>
        <taxon>Eukaryota</taxon>
        <taxon>Sar</taxon>
        <taxon>Stramenopiles</taxon>
        <taxon>Ochrophyta</taxon>
        <taxon>Bacillariophyta</taxon>
        <taxon>Coscinodiscophyceae</taxon>
        <taxon>Chaetocerotophycidae</taxon>
        <taxon>Chaetocerotales</taxon>
        <taxon>Chaetocerotaceae</taxon>
        <taxon>Chaetoceros</taxon>
    </lineage>
</organism>
<proteinExistence type="predicted"/>
<reference evidence="1 2" key="1">
    <citation type="journal article" date="2021" name="Sci. Rep.">
        <title>The genome of the diatom Chaetoceros tenuissimus carries an ancient integrated fragment of an extant virus.</title>
        <authorList>
            <person name="Hongo Y."/>
            <person name="Kimura K."/>
            <person name="Takaki Y."/>
            <person name="Yoshida Y."/>
            <person name="Baba S."/>
            <person name="Kobayashi G."/>
            <person name="Nagasaki K."/>
            <person name="Hano T."/>
            <person name="Tomaru Y."/>
        </authorList>
    </citation>
    <scope>NUCLEOTIDE SEQUENCE [LARGE SCALE GENOMIC DNA]</scope>
    <source>
        <strain evidence="1 2">NIES-3715</strain>
    </source>
</reference>
<comment type="caution">
    <text evidence="1">The sequence shown here is derived from an EMBL/GenBank/DDBJ whole genome shotgun (WGS) entry which is preliminary data.</text>
</comment>
<accession>A0AAD3H3J7</accession>
<evidence type="ECO:0000313" key="2">
    <source>
        <dbReference type="Proteomes" id="UP001054902"/>
    </source>
</evidence>
<keyword evidence="2" id="KW-1185">Reference proteome</keyword>
<dbReference type="AlphaFoldDB" id="A0AAD3H3J7"/>
<protein>
    <submittedName>
        <fullName evidence="1">Uncharacterized protein</fullName>
    </submittedName>
</protein>
<gene>
    <name evidence="1" type="ORF">CTEN210_05467</name>
</gene>
<evidence type="ECO:0000313" key="1">
    <source>
        <dbReference type="EMBL" id="GFH48991.1"/>
    </source>
</evidence>
<sequence length="319" mass="36770">MSWHGISVIFYVWNEATLQLERRIYYIDQVLDKTNKQDTWSTATLIEAAIAAVKLDLPQLEKAVVCCDNTAIYSSKYLVILLCIINAKHYGTFYFERLFHTETQDGKGVTDSHFAISMKQLWRFINRYLPNRLHKILTPHGLTFALSWQGGIRNSIVQLVDIDSEHLLDLSSILFKTNTALVKVFRHSASGICFPKPDLRTVHRIQQIKFSDSEYVQKNLNGFQFTIDAAAHSGYRRRVKFHITLEEKKPTVSLDEASRVLVNEYLGVTNEARNETAVTRDDEEEVQEEEVHQGSIFNFNGHDEVYAYDDDDPAYMLHS</sequence>